<dbReference type="RefSeq" id="WP_224123076.1">
    <property type="nucleotide sequence ID" value="NZ_JAIQZJ010000006.1"/>
</dbReference>
<name>A0ABS7UDI2_9ACTN</name>
<reference evidence="1 2" key="1">
    <citation type="submission" date="2021-09" db="EMBL/GenBank/DDBJ databases">
        <title>Whole genome sequence of Nocardioides sp. GBK3QG-3.</title>
        <authorList>
            <person name="Tuo L."/>
        </authorList>
    </citation>
    <scope>NUCLEOTIDE SEQUENCE [LARGE SCALE GENOMIC DNA]</scope>
    <source>
        <strain evidence="1 2">GBK3QG-3</strain>
    </source>
</reference>
<accession>A0ABS7UDI2</accession>
<protein>
    <submittedName>
        <fullName evidence="1">13E12 repeat family protein</fullName>
    </submittedName>
</protein>
<dbReference type="Proteomes" id="UP000780875">
    <property type="component" value="Unassembled WGS sequence"/>
</dbReference>
<sequence>MAILDQLDDLSEDEVLDMAGRCAETAWRAEVDLLRVAYQWSVLHSADRLDPANADLPGRERARRLGGDGVPEVAEFAAAELGARIGRSPYAAARLMADAQDLHHRHPHLWARVEAGEVRASYARHVTARTRDLTREEAAYVDAAVAESADGRLPWSRFEALVDAKVAQAAPAMARERELRAATARFAKTLRTEAHGMASFLIRADIATIDAIDAAVTAKATDLDPAIPDDDRRVQAALALLAGDDASVDVQLFVHAYVGPDREGIVRVEGHQPVTEEWVRTVLGPQAHFTIRPVLDLAGQAPVDAYEIPDRHRRAVHLMTPADTFPFASCTTRTMQIDHTVPHDEGGESGIGNYGPMTTTHHRIKTHGRWQVRQPFPGIYVWRDPLGAFYLVDHTGTRRLPGAPPRSVELYRTPYRIELALAA</sequence>
<gene>
    <name evidence="1" type="ORF">K8U61_11060</name>
</gene>
<keyword evidence="2" id="KW-1185">Reference proteome</keyword>
<proteinExistence type="predicted"/>
<comment type="caution">
    <text evidence="1">The sequence shown here is derived from an EMBL/GenBank/DDBJ whole genome shotgun (WGS) entry which is preliminary data.</text>
</comment>
<evidence type="ECO:0000313" key="1">
    <source>
        <dbReference type="EMBL" id="MBZ5738702.1"/>
    </source>
</evidence>
<evidence type="ECO:0000313" key="2">
    <source>
        <dbReference type="Proteomes" id="UP000780875"/>
    </source>
</evidence>
<organism evidence="1 2">
    <name type="scientific">Nocardioides mangrovi</name>
    <dbReference type="NCBI Taxonomy" id="2874580"/>
    <lineage>
        <taxon>Bacteria</taxon>
        <taxon>Bacillati</taxon>
        <taxon>Actinomycetota</taxon>
        <taxon>Actinomycetes</taxon>
        <taxon>Propionibacteriales</taxon>
        <taxon>Nocardioidaceae</taxon>
        <taxon>Nocardioides</taxon>
    </lineage>
</organism>
<dbReference type="EMBL" id="JAIQZJ010000006">
    <property type="protein sequence ID" value="MBZ5738702.1"/>
    <property type="molecule type" value="Genomic_DNA"/>
</dbReference>